<dbReference type="Gene3D" id="3.20.20.370">
    <property type="entry name" value="Glycoside hydrolase/deacetylase"/>
    <property type="match status" value="1"/>
</dbReference>
<dbReference type="InterPro" id="IPR011330">
    <property type="entry name" value="Glyco_hydro/deAcase_b/a-brl"/>
</dbReference>
<dbReference type="GO" id="GO:0016810">
    <property type="term" value="F:hydrolase activity, acting on carbon-nitrogen (but not peptide) bonds"/>
    <property type="evidence" value="ECO:0007669"/>
    <property type="project" value="InterPro"/>
</dbReference>
<sequence length="302" mass="33889">MNQDSGRDFVGYGPRPPAGPWPNGARVAVSIVVNYEEGGEMTHLQTSAPAETSCEWPDYPFPAGTRNLAVESMFEYGSRVGVWRVLRTIDDFEVPSTVFAAAVALEANPEVAAYLRASDVHEVCSHGYRWEEVFRLTEEEERAHLLAAVDSIERTTGRRPVGWYSRYGASERTRKLVVEEGGFEYDSDSYADDTPYTVTVDDRPWVVVPYSPDVNDLRFWQSNGPYLARDFFRYAADSLDVLYEESSSSCRLMSVGLHPRIIGRPGRISALRDFIDYAAQKDGVWFATRAEIAAAWKARGEA</sequence>
<gene>
    <name evidence="2" type="ORF">Amac_059540</name>
</gene>
<dbReference type="Proteomes" id="UP000331127">
    <property type="component" value="Unassembled WGS sequence"/>
</dbReference>
<dbReference type="GO" id="GO:0005975">
    <property type="term" value="P:carbohydrate metabolic process"/>
    <property type="evidence" value="ECO:0007669"/>
    <property type="project" value="InterPro"/>
</dbReference>
<dbReference type="PANTHER" id="PTHR43123:SF1">
    <property type="entry name" value="POLYSACCHARIDE DEACETYLASE-RELATED"/>
    <property type="match status" value="1"/>
</dbReference>
<feature type="domain" description="NodB homology" evidence="1">
    <location>
        <begin position="68"/>
        <end position="287"/>
    </location>
</feature>
<accession>A0A5M3WSJ1</accession>
<comment type="caution">
    <text evidence="2">The sequence shown here is derived from an EMBL/GenBank/DDBJ whole genome shotgun (WGS) entry which is preliminary data.</text>
</comment>
<reference evidence="2 3" key="1">
    <citation type="submission" date="2019-10" db="EMBL/GenBank/DDBJ databases">
        <title>Whole genome shotgun sequence of Acrocarpospora macrocephala NBRC 16266.</title>
        <authorList>
            <person name="Ichikawa N."/>
            <person name="Kimura A."/>
            <person name="Kitahashi Y."/>
            <person name="Komaki H."/>
            <person name="Oguchi A."/>
        </authorList>
    </citation>
    <scope>NUCLEOTIDE SEQUENCE [LARGE SCALE GENOMIC DNA]</scope>
    <source>
        <strain evidence="2 3">NBRC 16266</strain>
    </source>
</reference>
<protein>
    <recommendedName>
        <fullName evidence="1">NodB homology domain-containing protein</fullName>
    </recommendedName>
</protein>
<dbReference type="PANTHER" id="PTHR43123">
    <property type="entry name" value="POLYSACCHARIDE DEACETYLASE-RELATED"/>
    <property type="match status" value="1"/>
</dbReference>
<keyword evidence="3" id="KW-1185">Reference proteome</keyword>
<dbReference type="OrthoDB" id="9784220at2"/>
<evidence type="ECO:0000313" key="3">
    <source>
        <dbReference type="Proteomes" id="UP000331127"/>
    </source>
</evidence>
<dbReference type="AlphaFoldDB" id="A0A5M3WSJ1"/>
<name>A0A5M3WSJ1_9ACTN</name>
<dbReference type="PROSITE" id="PS51677">
    <property type="entry name" value="NODB"/>
    <property type="match status" value="1"/>
</dbReference>
<proteinExistence type="predicted"/>
<organism evidence="2 3">
    <name type="scientific">Acrocarpospora macrocephala</name>
    <dbReference type="NCBI Taxonomy" id="150177"/>
    <lineage>
        <taxon>Bacteria</taxon>
        <taxon>Bacillati</taxon>
        <taxon>Actinomycetota</taxon>
        <taxon>Actinomycetes</taxon>
        <taxon>Streptosporangiales</taxon>
        <taxon>Streptosporangiaceae</taxon>
        <taxon>Acrocarpospora</taxon>
    </lineage>
</organism>
<evidence type="ECO:0000313" key="2">
    <source>
        <dbReference type="EMBL" id="GES12357.1"/>
    </source>
</evidence>
<dbReference type="Pfam" id="PF01522">
    <property type="entry name" value="Polysacc_deac_1"/>
    <property type="match status" value="1"/>
</dbReference>
<evidence type="ECO:0000259" key="1">
    <source>
        <dbReference type="PROSITE" id="PS51677"/>
    </source>
</evidence>
<dbReference type="SUPFAM" id="SSF88713">
    <property type="entry name" value="Glycoside hydrolase/deacetylase"/>
    <property type="match status" value="1"/>
</dbReference>
<dbReference type="InterPro" id="IPR002509">
    <property type="entry name" value="NODB_dom"/>
</dbReference>
<dbReference type="EMBL" id="BLAE01000035">
    <property type="protein sequence ID" value="GES12357.1"/>
    <property type="molecule type" value="Genomic_DNA"/>
</dbReference>